<dbReference type="RefSeq" id="WP_132770739.1">
    <property type="nucleotide sequence ID" value="NZ_SMAB01000032.1"/>
</dbReference>
<evidence type="ECO:0000313" key="1">
    <source>
        <dbReference type="EMBL" id="TCS77948.1"/>
    </source>
</evidence>
<dbReference type="AlphaFoldDB" id="A0A4R3K554"/>
<comment type="caution">
    <text evidence="1">The sequence shown here is derived from an EMBL/GenBank/DDBJ whole genome shotgun (WGS) entry which is preliminary data.</text>
</comment>
<gene>
    <name evidence="1" type="ORF">EDD72_1324</name>
</gene>
<name>A0A4R3K554_9BACI</name>
<dbReference type="EMBL" id="SMAB01000032">
    <property type="protein sequence ID" value="TCS77948.1"/>
    <property type="molecule type" value="Genomic_DNA"/>
</dbReference>
<dbReference type="Proteomes" id="UP000295788">
    <property type="component" value="Unassembled WGS sequence"/>
</dbReference>
<keyword evidence="2" id="KW-1185">Reference proteome</keyword>
<reference evidence="1 2" key="1">
    <citation type="submission" date="2019-03" db="EMBL/GenBank/DDBJ databases">
        <title>Genomic Encyclopedia of Type Strains, Phase IV (KMG-IV): sequencing the most valuable type-strain genomes for metagenomic binning, comparative biology and taxonomic classification.</title>
        <authorList>
            <person name="Goeker M."/>
        </authorList>
    </citation>
    <scope>NUCLEOTIDE SEQUENCE [LARGE SCALE GENOMIC DNA]</scope>
    <source>
        <strain evidence="1 2">DSM 23802</strain>
    </source>
</reference>
<sequence length="91" mass="10486">MTRLEQIHTLLEEDKDALIGSYLSLLAYIDIHQNIADSSKQFILDLAHTVHHHIEVLPKDSLPIFQELKDNEAKRLEELNESQKVGRKNGE</sequence>
<evidence type="ECO:0000313" key="2">
    <source>
        <dbReference type="Proteomes" id="UP000295788"/>
    </source>
</evidence>
<proteinExistence type="predicted"/>
<protein>
    <submittedName>
        <fullName evidence="1">Uncharacterized protein</fullName>
    </submittedName>
</protein>
<organism evidence="1 2">
    <name type="scientific">Tepidibacillus fermentans</name>
    <dbReference type="NCBI Taxonomy" id="1281767"/>
    <lineage>
        <taxon>Bacteria</taxon>
        <taxon>Bacillati</taxon>
        <taxon>Bacillota</taxon>
        <taxon>Bacilli</taxon>
        <taxon>Bacillales</taxon>
        <taxon>Bacillaceae</taxon>
        <taxon>Tepidibacillus</taxon>
    </lineage>
</organism>
<accession>A0A4R3K554</accession>